<keyword evidence="4" id="KW-1185">Reference proteome</keyword>
<dbReference type="Proteomes" id="UP001500840">
    <property type="component" value="Unassembled WGS sequence"/>
</dbReference>
<sequence>MSDLDILFEDNHLLVINKPAELITMGAETGPTLHIHATEYLRKRYNKPGRAYLGIVSRLDSMTSGVIVMAKTSKAASRLTPQFSGQGKDLASKTYLAVLEGCLDAEYGELVDHVAKNDSARRMEIVPKQRDGAQLARLRYVCLAATPDASLVAVRLLTGRKHQIRLQFAHLGFPVWGDRKYDASNPFESGIALHSWKLEITHPTLRERVGWSAPLPESWQKFGKLIPSRRNLVLDKSMEAKLGTPEQR</sequence>
<dbReference type="InterPro" id="IPR006145">
    <property type="entry name" value="PsdUridine_synth_RsuA/RluA"/>
</dbReference>
<dbReference type="SUPFAM" id="SSF55120">
    <property type="entry name" value="Pseudouridine synthase"/>
    <property type="match status" value="1"/>
</dbReference>
<evidence type="ECO:0000313" key="4">
    <source>
        <dbReference type="Proteomes" id="UP001500840"/>
    </source>
</evidence>
<name>A0ABP8MCP1_9BACT</name>
<dbReference type="Pfam" id="PF00849">
    <property type="entry name" value="PseudoU_synth_2"/>
    <property type="match status" value="1"/>
</dbReference>
<gene>
    <name evidence="3" type="ORF">GCM10023156_10920</name>
</gene>
<evidence type="ECO:0000259" key="2">
    <source>
        <dbReference type="Pfam" id="PF00849"/>
    </source>
</evidence>
<dbReference type="InterPro" id="IPR020103">
    <property type="entry name" value="PsdUridine_synth_cat_dom_sf"/>
</dbReference>
<dbReference type="Gene3D" id="3.30.2350.10">
    <property type="entry name" value="Pseudouridine synthase"/>
    <property type="match status" value="1"/>
</dbReference>
<dbReference type="EMBL" id="BAABGA010000016">
    <property type="protein sequence ID" value="GAA4448150.1"/>
    <property type="molecule type" value="Genomic_DNA"/>
</dbReference>
<dbReference type="CDD" id="cd02869">
    <property type="entry name" value="PseudoU_synth_RluA_like"/>
    <property type="match status" value="1"/>
</dbReference>
<proteinExistence type="inferred from homology"/>
<reference evidence="4" key="1">
    <citation type="journal article" date="2019" name="Int. J. Syst. Evol. Microbiol.">
        <title>The Global Catalogue of Microorganisms (GCM) 10K type strain sequencing project: providing services to taxonomists for standard genome sequencing and annotation.</title>
        <authorList>
            <consortium name="The Broad Institute Genomics Platform"/>
            <consortium name="The Broad Institute Genome Sequencing Center for Infectious Disease"/>
            <person name="Wu L."/>
            <person name="Ma J."/>
        </authorList>
    </citation>
    <scope>NUCLEOTIDE SEQUENCE [LARGE SCALE GENOMIC DNA]</scope>
    <source>
        <strain evidence="4">JCM 17759</strain>
    </source>
</reference>
<evidence type="ECO:0000256" key="1">
    <source>
        <dbReference type="ARBA" id="ARBA00010876"/>
    </source>
</evidence>
<comment type="similarity">
    <text evidence="1">Belongs to the pseudouridine synthase RluA family.</text>
</comment>
<evidence type="ECO:0000313" key="3">
    <source>
        <dbReference type="EMBL" id="GAA4448150.1"/>
    </source>
</evidence>
<accession>A0ABP8MCP1</accession>
<comment type="caution">
    <text evidence="3">The sequence shown here is derived from an EMBL/GenBank/DDBJ whole genome shotgun (WGS) entry which is preliminary data.</text>
</comment>
<organism evidence="3 4">
    <name type="scientific">Novipirellula rosea</name>
    <dbReference type="NCBI Taxonomy" id="1031540"/>
    <lineage>
        <taxon>Bacteria</taxon>
        <taxon>Pseudomonadati</taxon>
        <taxon>Planctomycetota</taxon>
        <taxon>Planctomycetia</taxon>
        <taxon>Pirellulales</taxon>
        <taxon>Pirellulaceae</taxon>
        <taxon>Novipirellula</taxon>
    </lineage>
</organism>
<dbReference type="PANTHER" id="PTHR21600">
    <property type="entry name" value="MITOCHONDRIAL RNA PSEUDOURIDINE SYNTHASE"/>
    <property type="match status" value="1"/>
</dbReference>
<feature type="domain" description="Pseudouridine synthase RsuA/RluA-like" evidence="2">
    <location>
        <begin position="12"/>
        <end position="170"/>
    </location>
</feature>
<dbReference type="RefSeq" id="WP_339943819.1">
    <property type="nucleotide sequence ID" value="NZ_BAABGA010000016.1"/>
</dbReference>
<dbReference type="InterPro" id="IPR050188">
    <property type="entry name" value="RluA_PseudoU_synthase"/>
</dbReference>
<protein>
    <submittedName>
        <fullName evidence="3">RluA family pseudouridine synthase</fullName>
    </submittedName>
</protein>
<dbReference type="PANTHER" id="PTHR21600:SF44">
    <property type="entry name" value="RIBOSOMAL LARGE SUBUNIT PSEUDOURIDINE SYNTHASE D"/>
    <property type="match status" value="1"/>
</dbReference>